<comment type="subcellular location">
    <subcellularLocation>
        <location evidence="2">Plastid</location>
        <location evidence="2">Chloroplast thylakoid membrane</location>
    </subcellularLocation>
</comment>
<keyword evidence="2" id="KW-0812">Transmembrane</keyword>
<evidence type="ECO:0000256" key="1">
    <source>
        <dbReference type="ARBA" id="ARBA00005698"/>
    </source>
</evidence>
<feature type="transmembrane region" description="Helical" evidence="2">
    <location>
        <begin position="14"/>
        <end position="33"/>
    </location>
</feature>
<dbReference type="GO" id="GO:0048038">
    <property type="term" value="F:quinone binding"/>
    <property type="evidence" value="ECO:0007669"/>
    <property type="project" value="UniProtKB-KW"/>
</dbReference>
<dbReference type="PANTHER" id="PTHR33269">
    <property type="entry name" value="NADH-UBIQUINONE OXIDOREDUCTASE CHAIN 6"/>
    <property type="match status" value="1"/>
</dbReference>
<comment type="catalytic activity">
    <reaction evidence="2">
        <text>a plastoquinone + NADH + (n+1) H(+)(in) = a plastoquinol + NAD(+) + n H(+)(out)</text>
        <dbReference type="Rhea" id="RHEA:42608"/>
        <dbReference type="Rhea" id="RHEA-COMP:9561"/>
        <dbReference type="Rhea" id="RHEA-COMP:9562"/>
        <dbReference type="ChEBI" id="CHEBI:15378"/>
        <dbReference type="ChEBI" id="CHEBI:17757"/>
        <dbReference type="ChEBI" id="CHEBI:57540"/>
        <dbReference type="ChEBI" id="CHEBI:57945"/>
        <dbReference type="ChEBI" id="CHEBI:62192"/>
    </reaction>
</comment>
<keyword evidence="2" id="KW-0472">Membrane</keyword>
<keyword evidence="2 3" id="KW-0150">Chloroplast</keyword>
<keyword evidence="2" id="KW-1133">Transmembrane helix</keyword>
<feature type="transmembrane region" description="Helical" evidence="2">
    <location>
        <begin position="63"/>
        <end position="85"/>
    </location>
</feature>
<evidence type="ECO:0000256" key="2">
    <source>
        <dbReference type="RuleBase" id="RU004431"/>
    </source>
</evidence>
<dbReference type="GO" id="GO:0008137">
    <property type="term" value="F:NADH dehydrogenase (ubiquinone) activity"/>
    <property type="evidence" value="ECO:0007669"/>
    <property type="project" value="UniProtKB-UniRule"/>
</dbReference>
<organism evidence="3">
    <name type="scientific">Nitella hyalina</name>
    <name type="common">Many-branched stonewort</name>
    <dbReference type="NCBI Taxonomy" id="181804"/>
    <lineage>
        <taxon>Eukaryota</taxon>
        <taxon>Viridiplantae</taxon>
        <taxon>Streptophyta</taxon>
        <taxon>Charophyceae</taxon>
        <taxon>Charales</taxon>
        <taxon>Characeae</taxon>
        <taxon>Nitella</taxon>
    </lineage>
</organism>
<keyword evidence="2" id="KW-0521">NADP</keyword>
<feature type="transmembrane region" description="Helical" evidence="2">
    <location>
        <begin position="38"/>
        <end position="57"/>
    </location>
</feature>
<comment type="similarity">
    <text evidence="1 2">Belongs to the complex I subunit 6 family.</text>
</comment>
<keyword evidence="2" id="KW-0793">Thylakoid</keyword>
<dbReference type="EC" id="7.1.1.-" evidence="2"/>
<keyword evidence="2" id="KW-0520">NAD</keyword>
<reference evidence="3" key="1">
    <citation type="submission" date="2016-05" db="EMBL/GenBank/DDBJ databases">
        <authorList>
            <person name="Lavstsen T."/>
            <person name="Jespersen J.S."/>
        </authorList>
    </citation>
    <scope>NUCLEOTIDE SEQUENCE</scope>
</reference>
<dbReference type="PANTHER" id="PTHR33269:SF17">
    <property type="entry name" value="NADH-UBIQUINONE OXIDOREDUCTASE CHAIN 6"/>
    <property type="match status" value="1"/>
</dbReference>
<comment type="catalytic activity">
    <reaction evidence="2">
        <text>a plastoquinone + NADPH + (n+1) H(+)(in) = a plastoquinol + NADP(+) + n H(+)(out)</text>
        <dbReference type="Rhea" id="RHEA:42612"/>
        <dbReference type="Rhea" id="RHEA-COMP:9561"/>
        <dbReference type="Rhea" id="RHEA-COMP:9562"/>
        <dbReference type="ChEBI" id="CHEBI:15378"/>
        <dbReference type="ChEBI" id="CHEBI:17757"/>
        <dbReference type="ChEBI" id="CHEBI:57783"/>
        <dbReference type="ChEBI" id="CHEBI:58349"/>
        <dbReference type="ChEBI" id="CHEBI:62192"/>
    </reaction>
</comment>
<comment type="subunit">
    <text evidence="2">NDH is composed of at least 16 different subunits, 5 of which are encoded in the nucleus.</text>
</comment>
<dbReference type="InterPro" id="IPR001457">
    <property type="entry name" value="NADH_UbQ/plastoQ_OxRdtase_su6"/>
</dbReference>
<geneLocation type="chloroplast" evidence="3"/>
<dbReference type="Pfam" id="PF00499">
    <property type="entry name" value="Oxidored_q3"/>
    <property type="match status" value="1"/>
</dbReference>
<dbReference type="InterPro" id="IPR042106">
    <property type="entry name" value="Nuo/plastoQ_OxRdtase_6_NuoJ"/>
</dbReference>
<comment type="function">
    <text evidence="2">NDH shuttles electrons from NAD(P)H:plastoquinone, via FMN and iron-sulfur (Fe-S) centers, to quinones in the photosynthetic chain and possibly in a chloroplast respiratory chain. The immediate electron acceptor for the enzyme in this species is believed to be plastoquinone. Couples the redox reaction to proton translocation, and thus conserves the redox energy in a proton gradient.</text>
</comment>
<feature type="transmembrane region" description="Helical" evidence="2">
    <location>
        <begin position="105"/>
        <end position="124"/>
    </location>
</feature>
<protein>
    <recommendedName>
        <fullName evidence="2">NAD(P)H-quinone oxidoreductase subunit 6, chloroplastic</fullName>
        <ecNumber evidence="2">7.1.1.-</ecNumber>
    </recommendedName>
</protein>
<dbReference type="Gene3D" id="1.20.120.1200">
    <property type="entry name" value="NADH-ubiquinone/plastoquinone oxidoreductase chain 6, subunit NuoJ"/>
    <property type="match status" value="1"/>
</dbReference>
<keyword evidence="2" id="KW-0874">Quinone</keyword>
<dbReference type="EMBL" id="KX306884">
    <property type="protein sequence ID" value="APP89502.1"/>
    <property type="molecule type" value="Genomic_DNA"/>
</dbReference>
<name>A0A2H4G594_NITHY</name>
<accession>A0A2H4G594</accession>
<feature type="transmembrane region" description="Helical" evidence="2">
    <location>
        <begin position="150"/>
        <end position="172"/>
    </location>
</feature>
<gene>
    <name evidence="3" type="primary">ndhG</name>
</gene>
<evidence type="ECO:0000313" key="3">
    <source>
        <dbReference type="EMBL" id="APP89502.1"/>
    </source>
</evidence>
<proteinExistence type="inferred from homology"/>
<dbReference type="GO" id="GO:0009535">
    <property type="term" value="C:chloroplast thylakoid membrane"/>
    <property type="evidence" value="ECO:0007669"/>
    <property type="project" value="UniProtKB-SubCell"/>
</dbReference>
<dbReference type="AlphaFoldDB" id="A0A2H4G594"/>
<keyword evidence="2" id="KW-0618">Plastoquinone</keyword>
<keyword evidence="2 3" id="KW-0934">Plastid</keyword>
<sequence length="197" mass="22209">MIIMNLPSISYELIILYLLEVGICIGTLGVIFFCNMVYAALSLALVLVLISLLYFLFDADFLAATQILIYVGAINVLILFAIMLISSPKLFTLNFNFTLQSKISAFNCIGLFILLVVTILKTPWSSFQSLYMCNKSNKLDQIGMYLFNKLLLPFELISLLLLIALIGAVLIARRQEYKEKLNTRKLSVLDGNKENFL</sequence>